<evidence type="ECO:0000256" key="9">
    <source>
        <dbReference type="ARBA" id="ARBA00038146"/>
    </source>
</evidence>
<organism evidence="14 15">
    <name type="scientific">Arxiozyma heterogenica</name>
    <dbReference type="NCBI Taxonomy" id="278026"/>
    <lineage>
        <taxon>Eukaryota</taxon>
        <taxon>Fungi</taxon>
        <taxon>Dikarya</taxon>
        <taxon>Ascomycota</taxon>
        <taxon>Saccharomycotina</taxon>
        <taxon>Saccharomycetes</taxon>
        <taxon>Saccharomycetales</taxon>
        <taxon>Saccharomycetaceae</taxon>
        <taxon>Arxiozyma</taxon>
    </lineage>
</organism>
<keyword evidence="5" id="KW-0809">Transit peptide</keyword>
<feature type="domain" description="Peptidase M16 N-terminal" evidence="13">
    <location>
        <begin position="13"/>
        <end position="156"/>
    </location>
</feature>
<keyword evidence="7" id="KW-0496">Mitochondrion</keyword>
<keyword evidence="2" id="KW-0813">Transport</keyword>
<accession>A0AAN8A7W7</accession>
<dbReference type="Gene3D" id="3.30.830.10">
    <property type="entry name" value="Metalloenzyme, LuxS/M16 peptidase-like"/>
    <property type="match status" value="2"/>
</dbReference>
<dbReference type="Pfam" id="PF00675">
    <property type="entry name" value="Peptidase_M16"/>
    <property type="match status" value="1"/>
</dbReference>
<keyword evidence="4" id="KW-0999">Mitochondrion inner membrane</keyword>
<dbReference type="InterPro" id="IPR011249">
    <property type="entry name" value="Metalloenz_LuxS/M16"/>
</dbReference>
<evidence type="ECO:0000256" key="1">
    <source>
        <dbReference type="ARBA" id="ARBA00004443"/>
    </source>
</evidence>
<evidence type="ECO:0000313" key="15">
    <source>
        <dbReference type="Proteomes" id="UP001306508"/>
    </source>
</evidence>
<comment type="subcellular location">
    <subcellularLocation>
        <location evidence="1">Mitochondrion inner membrane</location>
        <topology evidence="1">Peripheral membrane protein</topology>
        <orientation evidence="1">Matrix side</orientation>
    </subcellularLocation>
</comment>
<dbReference type="GO" id="GO:0046872">
    <property type="term" value="F:metal ion binding"/>
    <property type="evidence" value="ECO:0007669"/>
    <property type="project" value="InterPro"/>
</dbReference>
<evidence type="ECO:0000313" key="14">
    <source>
        <dbReference type="EMBL" id="KAK5781577.1"/>
    </source>
</evidence>
<evidence type="ECO:0000256" key="8">
    <source>
        <dbReference type="ARBA" id="ARBA00023136"/>
    </source>
</evidence>
<dbReference type="PANTHER" id="PTHR11851">
    <property type="entry name" value="METALLOPROTEASE"/>
    <property type="match status" value="1"/>
</dbReference>
<evidence type="ECO:0000256" key="10">
    <source>
        <dbReference type="ARBA" id="ARBA00040751"/>
    </source>
</evidence>
<keyword evidence="15" id="KW-1185">Reference proteome</keyword>
<keyword evidence="8" id="KW-0472">Membrane</keyword>
<dbReference type="FunFam" id="3.30.830.10:FF:000021">
    <property type="entry name" value="Cytochrome b-c1 complex subunit 2"/>
    <property type="match status" value="1"/>
</dbReference>
<evidence type="ECO:0000256" key="4">
    <source>
        <dbReference type="ARBA" id="ARBA00022792"/>
    </source>
</evidence>
<keyword evidence="6" id="KW-0249">Electron transport</keyword>
<comment type="caution">
    <text evidence="14">The sequence shown here is derived from an EMBL/GenBank/DDBJ whole genome shotgun (WGS) entry which is preliminary data.</text>
</comment>
<reference evidence="15" key="1">
    <citation type="submission" date="2023-07" db="EMBL/GenBank/DDBJ databases">
        <title>A draft genome of Kazachstania heterogenica Y-27499.</title>
        <authorList>
            <person name="Donic C."/>
            <person name="Kralova J.S."/>
            <person name="Fidel L."/>
            <person name="Ben-Dor S."/>
            <person name="Jung S."/>
        </authorList>
    </citation>
    <scope>NUCLEOTIDE SEQUENCE [LARGE SCALE GENOMIC DNA]</scope>
    <source>
        <strain evidence="15">Y27499</strain>
    </source>
</reference>
<evidence type="ECO:0000259" key="13">
    <source>
        <dbReference type="Pfam" id="PF00675"/>
    </source>
</evidence>
<dbReference type="AlphaFoldDB" id="A0AAN8A7W7"/>
<protein>
    <recommendedName>
        <fullName evidence="10">Cytochrome b-c1 complex subunit 2, mitochondrial</fullName>
    </recommendedName>
    <alternativeName>
        <fullName evidence="12">Complex III subunit 2</fullName>
    </alternativeName>
    <alternativeName>
        <fullName evidence="11">Core protein II</fullName>
    </alternativeName>
</protein>
<evidence type="ECO:0000256" key="5">
    <source>
        <dbReference type="ARBA" id="ARBA00022946"/>
    </source>
</evidence>
<dbReference type="InterPro" id="IPR011765">
    <property type="entry name" value="Pept_M16_N"/>
</dbReference>
<proteinExistence type="inferred from homology"/>
<evidence type="ECO:0000256" key="3">
    <source>
        <dbReference type="ARBA" id="ARBA00022660"/>
    </source>
</evidence>
<dbReference type="EMBL" id="JAWIZZ010000031">
    <property type="protein sequence ID" value="KAK5781577.1"/>
    <property type="molecule type" value="Genomic_DNA"/>
</dbReference>
<name>A0AAN8A7W7_9SACH</name>
<dbReference type="SUPFAM" id="SSF63411">
    <property type="entry name" value="LuxS/MPP-like metallohydrolase"/>
    <property type="match status" value="2"/>
</dbReference>
<evidence type="ECO:0000256" key="12">
    <source>
        <dbReference type="ARBA" id="ARBA00041778"/>
    </source>
</evidence>
<evidence type="ECO:0000256" key="2">
    <source>
        <dbReference type="ARBA" id="ARBA00022448"/>
    </source>
</evidence>
<gene>
    <name evidence="14" type="ORF">RI543_000759</name>
</gene>
<evidence type="ECO:0000256" key="11">
    <source>
        <dbReference type="ARBA" id="ARBA00041372"/>
    </source>
</evidence>
<dbReference type="GO" id="GO:0005743">
    <property type="term" value="C:mitochondrial inner membrane"/>
    <property type="evidence" value="ECO:0007669"/>
    <property type="project" value="UniProtKB-SubCell"/>
</dbReference>
<keyword evidence="3" id="KW-0679">Respiratory chain</keyword>
<sequence>MLSKLQLVRNYTISAIDKPGKLSTLIIKVHAGSRYSPKDGVSHLLSRFNFQNTNAKSSLRLVRESELLGGQVESKVCREYITLKANFLKEQLPYFVETLGNVLYKTSFRPHELIESVIPAAKHDLHEANKDPIWKANNLLYQVTYRNDGLGKPVFYDGVENVTLEDIKDFANKVYTRENIEIHGVGINANDLNRFVTDSLINSLPVGKSLKSSVEPKCFIGETRLRSAGESVAAISVPLNKANIATYQVLSTYLNSSLFPHIVKAEFATFDNNTYGLFKLFVKNEDPDVVTKEIKEVVSTLKKGLDISGAVTLTKSQFPTESLAKDLEKVKLFKLGDFSFVALGNVSKLPFKDDL</sequence>
<evidence type="ECO:0000256" key="7">
    <source>
        <dbReference type="ARBA" id="ARBA00023128"/>
    </source>
</evidence>
<evidence type="ECO:0000256" key="6">
    <source>
        <dbReference type="ARBA" id="ARBA00022982"/>
    </source>
</evidence>
<comment type="similarity">
    <text evidence="9">Belongs to the peptidase M16 family. UQCRC2/QCR2 subfamily.</text>
</comment>
<dbReference type="InterPro" id="IPR050361">
    <property type="entry name" value="MPP/UQCRC_Complex"/>
</dbReference>
<dbReference type="PANTHER" id="PTHR11851:SF209">
    <property type="entry name" value="CYTOCHROME B-C1 COMPLEX SUBUNIT 2, MITOCHONDRIAL"/>
    <property type="match status" value="1"/>
</dbReference>
<dbReference type="Proteomes" id="UP001306508">
    <property type="component" value="Unassembled WGS sequence"/>
</dbReference>